<reference evidence="3" key="1">
    <citation type="submission" date="2023-03" db="EMBL/GenBank/DDBJ databases">
        <title>Electrophorus voltai genome.</title>
        <authorList>
            <person name="Bian C."/>
        </authorList>
    </citation>
    <scope>NUCLEOTIDE SEQUENCE</scope>
    <source>
        <strain evidence="3">CB-2022</strain>
        <tissue evidence="3">Muscle</tissue>
    </source>
</reference>
<organism evidence="3 4">
    <name type="scientific">Electrophorus voltai</name>
    <dbReference type="NCBI Taxonomy" id="2609070"/>
    <lineage>
        <taxon>Eukaryota</taxon>
        <taxon>Metazoa</taxon>
        <taxon>Chordata</taxon>
        <taxon>Craniata</taxon>
        <taxon>Vertebrata</taxon>
        <taxon>Euteleostomi</taxon>
        <taxon>Actinopterygii</taxon>
        <taxon>Neopterygii</taxon>
        <taxon>Teleostei</taxon>
        <taxon>Ostariophysi</taxon>
        <taxon>Gymnotiformes</taxon>
        <taxon>Gymnotoidei</taxon>
        <taxon>Gymnotidae</taxon>
        <taxon>Electrophorus</taxon>
    </lineage>
</organism>
<evidence type="ECO:0000313" key="4">
    <source>
        <dbReference type="Proteomes" id="UP001239994"/>
    </source>
</evidence>
<evidence type="ECO:0000313" key="3">
    <source>
        <dbReference type="EMBL" id="KAK1784257.1"/>
    </source>
</evidence>
<protein>
    <recommendedName>
        <fullName evidence="2">DUF6729 domain-containing protein</fullName>
    </recommendedName>
</protein>
<sequence length="193" mass="21911">MACGLYKTVRRVLDFSGWYFMATEYLECRRCKKVAGWSQDVLDQLDSVHREKFPAVLTYRLSCDKEVICLMWGRTLGNSDLTMFLAPGTDPSSSQLPPMVPVPTPKWLLTVYVQDVLSRLEETKARVTSIYGAILKMDSTKKASYISVYRSSEERRTTKLEGKKTKHHAKRGKKENQGCHGKNGSPDALEKPN</sequence>
<accession>A0AAD8YNL0</accession>
<feature type="compositionally biased region" description="Basic and acidic residues" evidence="1">
    <location>
        <begin position="154"/>
        <end position="163"/>
    </location>
</feature>
<proteinExistence type="predicted"/>
<dbReference type="PANTHER" id="PTHR24401">
    <property type="entry name" value="SI:CH211-243P7.3-RELATED"/>
    <property type="match status" value="1"/>
</dbReference>
<dbReference type="PANTHER" id="PTHR24401:SF29">
    <property type="entry name" value="SI:CH211-243P7.3-RELATED"/>
    <property type="match status" value="1"/>
</dbReference>
<dbReference type="EMBL" id="JAROKS010000362">
    <property type="protein sequence ID" value="KAK1784257.1"/>
    <property type="molecule type" value="Genomic_DNA"/>
</dbReference>
<comment type="caution">
    <text evidence="3">The sequence shown here is derived from an EMBL/GenBank/DDBJ whole genome shotgun (WGS) entry which is preliminary data.</text>
</comment>
<dbReference type="Pfam" id="PF20499">
    <property type="entry name" value="DUF6729"/>
    <property type="match status" value="1"/>
</dbReference>
<feature type="region of interest" description="Disordered" evidence="1">
    <location>
        <begin position="154"/>
        <end position="193"/>
    </location>
</feature>
<keyword evidence="4" id="KW-1185">Reference proteome</keyword>
<evidence type="ECO:0000256" key="1">
    <source>
        <dbReference type="SAM" id="MobiDB-lite"/>
    </source>
</evidence>
<dbReference type="InterPro" id="IPR046616">
    <property type="entry name" value="DUF6729"/>
</dbReference>
<gene>
    <name evidence="3" type="ORF">P4O66_019991</name>
</gene>
<dbReference type="AlphaFoldDB" id="A0AAD8YNL0"/>
<feature type="compositionally biased region" description="Basic residues" evidence="1">
    <location>
        <begin position="164"/>
        <end position="173"/>
    </location>
</feature>
<evidence type="ECO:0000259" key="2">
    <source>
        <dbReference type="Pfam" id="PF20499"/>
    </source>
</evidence>
<dbReference type="Proteomes" id="UP001239994">
    <property type="component" value="Unassembled WGS sequence"/>
</dbReference>
<feature type="domain" description="DUF6729" evidence="2">
    <location>
        <begin position="2"/>
        <end position="82"/>
    </location>
</feature>
<name>A0AAD8YNL0_9TELE</name>